<feature type="region of interest" description="Disordered" evidence="1">
    <location>
        <begin position="51"/>
        <end position="87"/>
    </location>
</feature>
<dbReference type="EMBL" id="CM007649">
    <property type="protein sequence ID" value="ONM31676.1"/>
    <property type="molecule type" value="Genomic_DNA"/>
</dbReference>
<sequence length="132" mass="13999">MRDRARAAGRGRGRMRCGATRLEGIPKEDVTTGLYGWCRCECDDDGVGGGRGYRGGGAGGRDGDGAVGDGGGRVGQVPRRWPPRNGQALPAEAHLLVTAGTFSGSVWGRWGIAHGRRRRGHGRARRPHSILN</sequence>
<organism evidence="2">
    <name type="scientific">Zea mays</name>
    <name type="common">Maize</name>
    <dbReference type="NCBI Taxonomy" id="4577"/>
    <lineage>
        <taxon>Eukaryota</taxon>
        <taxon>Viridiplantae</taxon>
        <taxon>Streptophyta</taxon>
        <taxon>Embryophyta</taxon>
        <taxon>Tracheophyta</taxon>
        <taxon>Spermatophyta</taxon>
        <taxon>Magnoliopsida</taxon>
        <taxon>Liliopsida</taxon>
        <taxon>Poales</taxon>
        <taxon>Poaceae</taxon>
        <taxon>PACMAD clade</taxon>
        <taxon>Panicoideae</taxon>
        <taxon>Andropogonodae</taxon>
        <taxon>Andropogoneae</taxon>
        <taxon>Tripsacinae</taxon>
        <taxon>Zea</taxon>
    </lineage>
</organism>
<reference evidence="2" key="1">
    <citation type="submission" date="2015-12" db="EMBL/GenBank/DDBJ databases">
        <title>Update maize B73 reference genome by single molecule sequencing technologies.</title>
        <authorList>
            <consortium name="Maize Genome Sequencing Project"/>
            <person name="Ware D."/>
        </authorList>
    </citation>
    <scope>NUCLEOTIDE SEQUENCE [LARGE SCALE GENOMIC DNA]</scope>
    <source>
        <tissue evidence="2">Seedling</tissue>
    </source>
</reference>
<dbReference type="AlphaFoldDB" id="A0A1D6MRS8"/>
<proteinExistence type="predicted"/>
<dbReference type="InParanoid" id="A0A1D6MRS8"/>
<feature type="compositionally biased region" description="Gly residues" evidence="1">
    <location>
        <begin position="51"/>
        <end position="74"/>
    </location>
</feature>
<evidence type="ECO:0000256" key="1">
    <source>
        <dbReference type="SAM" id="MobiDB-lite"/>
    </source>
</evidence>
<name>A0A1D6MRS8_MAIZE</name>
<evidence type="ECO:0000313" key="2">
    <source>
        <dbReference type="EMBL" id="ONM31676.1"/>
    </source>
</evidence>
<protein>
    <submittedName>
        <fullName evidence="2">Uncharacterized protein</fullName>
    </submittedName>
</protein>
<accession>A0A1D6MRS8</accession>
<gene>
    <name evidence="2" type="ORF">ZEAMMB73_Zm00001d040618</name>
</gene>
<dbReference type="PaxDb" id="4577-GRMZM5G830319_P01"/>